<feature type="compositionally biased region" description="Low complexity" evidence="1">
    <location>
        <begin position="286"/>
        <end position="296"/>
    </location>
</feature>
<reference evidence="2 3" key="1">
    <citation type="journal article" date="2016" name="Mol. Biol. Evol.">
        <title>Comparative Genomics of Early-Diverging Mushroom-Forming Fungi Provides Insights into the Origins of Lignocellulose Decay Capabilities.</title>
        <authorList>
            <person name="Nagy L.G."/>
            <person name="Riley R."/>
            <person name="Tritt A."/>
            <person name="Adam C."/>
            <person name="Daum C."/>
            <person name="Floudas D."/>
            <person name="Sun H."/>
            <person name="Yadav J.S."/>
            <person name="Pangilinan J."/>
            <person name="Larsson K.H."/>
            <person name="Matsuura K."/>
            <person name="Barry K."/>
            <person name="Labutti K."/>
            <person name="Kuo R."/>
            <person name="Ohm R.A."/>
            <person name="Bhattacharya S.S."/>
            <person name="Shirouzu T."/>
            <person name="Yoshinaga Y."/>
            <person name="Martin F.M."/>
            <person name="Grigoriev I.V."/>
            <person name="Hibbett D.S."/>
        </authorList>
    </citation>
    <scope>NUCLEOTIDE SEQUENCE [LARGE SCALE GENOMIC DNA]</scope>
    <source>
        <strain evidence="2 3">CBS 109695</strain>
    </source>
</reference>
<evidence type="ECO:0000313" key="3">
    <source>
        <dbReference type="Proteomes" id="UP000076532"/>
    </source>
</evidence>
<feature type="compositionally biased region" description="Polar residues" evidence="1">
    <location>
        <begin position="131"/>
        <end position="147"/>
    </location>
</feature>
<organism evidence="2 3">
    <name type="scientific">Athelia psychrophila</name>
    <dbReference type="NCBI Taxonomy" id="1759441"/>
    <lineage>
        <taxon>Eukaryota</taxon>
        <taxon>Fungi</taxon>
        <taxon>Dikarya</taxon>
        <taxon>Basidiomycota</taxon>
        <taxon>Agaricomycotina</taxon>
        <taxon>Agaricomycetes</taxon>
        <taxon>Agaricomycetidae</taxon>
        <taxon>Atheliales</taxon>
        <taxon>Atheliaceae</taxon>
        <taxon>Athelia</taxon>
    </lineage>
</organism>
<accession>A0A166VER5</accession>
<dbReference type="Proteomes" id="UP000076532">
    <property type="component" value="Unassembled WGS sequence"/>
</dbReference>
<feature type="region of interest" description="Disordered" evidence="1">
    <location>
        <begin position="205"/>
        <end position="297"/>
    </location>
</feature>
<dbReference type="STRING" id="436010.A0A166VER5"/>
<dbReference type="AlphaFoldDB" id="A0A166VER5"/>
<dbReference type="EMBL" id="KV417485">
    <property type="protein sequence ID" value="KZP32649.1"/>
    <property type="molecule type" value="Genomic_DNA"/>
</dbReference>
<name>A0A166VER5_9AGAM</name>
<proteinExistence type="predicted"/>
<feature type="compositionally biased region" description="Basic residues" evidence="1">
    <location>
        <begin position="227"/>
        <end position="246"/>
    </location>
</feature>
<feature type="region of interest" description="Disordered" evidence="1">
    <location>
        <begin position="125"/>
        <end position="148"/>
    </location>
</feature>
<evidence type="ECO:0000313" key="2">
    <source>
        <dbReference type="EMBL" id="KZP32649.1"/>
    </source>
</evidence>
<gene>
    <name evidence="2" type="ORF">FIBSPDRAFT_1017480</name>
</gene>
<keyword evidence="3" id="KW-1185">Reference proteome</keyword>
<protein>
    <submittedName>
        <fullName evidence="2">Uncharacterized protein</fullName>
    </submittedName>
</protein>
<sequence>MGAWEMCLPAHSASSRCYSESASCLSPPFPLLYAAFTSSQGPGRGVMALGPSFSFRRVDIDRGLLVNARGRPPHSPVGTPTPIRTRPLASLMRTSVSPTRLSVSPTWTLVSPMLPLVSPPAPPLVPRPASTCTSANSPRTPANSTRTLAGPMRTHAKARPYAHVGQLHAHIRQLHAHVRQPCARARQPSRARPVHARQPYAPAYPIAGAHHHPRHHPASPPSVSHQAHLRVRQPHALAHAHTRPGPRARPPGLTRTSASPMRPPAICERPPPRASPGHPHARLAAHARPPAPSSHAGSTPCMLPHPVSPTHACILMCRRSIITIVDLYLARGIPGSFALPGCFIWDRGGHAGGRVRLAYVACNASVPPVHAQLRAVCFRFLAGQLRAVQIRFIVLEAEMPILRMGKLR</sequence>
<evidence type="ECO:0000256" key="1">
    <source>
        <dbReference type="SAM" id="MobiDB-lite"/>
    </source>
</evidence>